<feature type="non-terminal residue" evidence="2">
    <location>
        <position position="394"/>
    </location>
</feature>
<sequence>MYIDRFLLWLLVARCACAERWAWPDAGPADSVGDESVRIDNKVSFIDSDSQQRNTKRDSNIQADEIPFEEATDTQGFYNQPPGAGRYPVRVEQGYDNGIRINGQTVFLNDQNRDGALDSLQHCKCVSRPDCQVQTDYNNACGTNQYLCCYNQPRQQNKYPSEYFNEVDDHSMLYPNQANIAGAFLPPNSNNGLFRPNHETYNNRDQAILVGPGGPTDSIGPQKNQVLVGPGGPTGVIGPERPAFVDSQGENKNHGHKNILVGPEGPTGEIGPSESAQRGVLVGPGGPTGIIGPAFNRPVLVGPGGPTGMIGPRRQGVLVGPGGPTGIIGPSRFNRPSQNPGVLVGPGGPTGIIGPGRQILVGPGGPTGCSRRKKYPNEYKANKNYTKKGRGCLH</sequence>
<reference evidence="2" key="1">
    <citation type="submission" date="2021-12" db="EMBL/GenBank/DDBJ databases">
        <authorList>
            <person name="Martin H S."/>
        </authorList>
    </citation>
    <scope>NUCLEOTIDE SEQUENCE</scope>
</reference>
<name>A0A8J9YAZ0_9NEOP</name>
<dbReference type="AlphaFoldDB" id="A0A8J9YAZ0"/>
<dbReference type="Proteomes" id="UP000838878">
    <property type="component" value="Chromosome 14"/>
</dbReference>
<keyword evidence="3" id="KW-1185">Reference proteome</keyword>
<dbReference type="OrthoDB" id="7487594at2759"/>
<feature type="signal peptide" evidence="1">
    <location>
        <begin position="1"/>
        <end position="18"/>
    </location>
</feature>
<evidence type="ECO:0000256" key="1">
    <source>
        <dbReference type="SAM" id="SignalP"/>
    </source>
</evidence>
<proteinExistence type="predicted"/>
<accession>A0A8J9YAZ0</accession>
<organism evidence="2 3">
    <name type="scientific">Brenthis ino</name>
    <name type="common">lesser marbled fritillary</name>
    <dbReference type="NCBI Taxonomy" id="405034"/>
    <lineage>
        <taxon>Eukaryota</taxon>
        <taxon>Metazoa</taxon>
        <taxon>Ecdysozoa</taxon>
        <taxon>Arthropoda</taxon>
        <taxon>Hexapoda</taxon>
        <taxon>Insecta</taxon>
        <taxon>Pterygota</taxon>
        <taxon>Neoptera</taxon>
        <taxon>Endopterygota</taxon>
        <taxon>Lepidoptera</taxon>
        <taxon>Glossata</taxon>
        <taxon>Ditrysia</taxon>
        <taxon>Papilionoidea</taxon>
        <taxon>Nymphalidae</taxon>
        <taxon>Heliconiinae</taxon>
        <taxon>Argynnini</taxon>
        <taxon>Brenthis</taxon>
    </lineage>
</organism>
<protein>
    <submittedName>
        <fullName evidence="2">Uncharacterized protein</fullName>
    </submittedName>
</protein>
<dbReference type="EMBL" id="OV170234">
    <property type="protein sequence ID" value="CAH0719746.1"/>
    <property type="molecule type" value="Genomic_DNA"/>
</dbReference>
<evidence type="ECO:0000313" key="3">
    <source>
        <dbReference type="Proteomes" id="UP000838878"/>
    </source>
</evidence>
<feature type="chain" id="PRO_5035422030" evidence="1">
    <location>
        <begin position="19"/>
        <end position="394"/>
    </location>
</feature>
<keyword evidence="1" id="KW-0732">Signal</keyword>
<gene>
    <name evidence="2" type="ORF">BINO364_LOCUS6049</name>
</gene>
<evidence type="ECO:0000313" key="2">
    <source>
        <dbReference type="EMBL" id="CAH0719746.1"/>
    </source>
</evidence>